<dbReference type="Proteomes" id="UP000254425">
    <property type="component" value="Chromosome"/>
</dbReference>
<evidence type="ECO:0000313" key="2">
    <source>
        <dbReference type="EMBL" id="AXK35859.1"/>
    </source>
</evidence>
<dbReference type="InterPro" id="IPR010982">
    <property type="entry name" value="Lambda_DNA-bd_dom_sf"/>
</dbReference>
<protein>
    <submittedName>
        <fullName evidence="2">XRE family transcriptional regulator</fullName>
    </submittedName>
</protein>
<dbReference type="RefSeq" id="WP_208882354.1">
    <property type="nucleotide sequence ID" value="NZ_CP031320.1"/>
</dbReference>
<name>A0A345XW43_9ACTN</name>
<dbReference type="InterPro" id="IPR001387">
    <property type="entry name" value="Cro/C1-type_HTH"/>
</dbReference>
<sequence>MTSGETPQPDEPRLEGAVLDGESVADRLNRLFEVVHPPGRGEYTNREVAAGIRAQGGETISVSQLHYLRTGERTNPRRDTLEALATFFKVSPSYFFSGAEGAQIAADLEELRRLRASGVQRIAARTAGLSDKSLNALLHQIEHYRDLEGLPPDEDTEAR</sequence>
<dbReference type="GO" id="GO:0003677">
    <property type="term" value="F:DNA binding"/>
    <property type="evidence" value="ECO:0007669"/>
    <property type="project" value="InterPro"/>
</dbReference>
<accession>A0A345XW43</accession>
<reference evidence="2 3" key="1">
    <citation type="submission" date="2018-07" db="EMBL/GenBank/DDBJ databases">
        <title>Draft genome of the type strain Streptomyces armeniacus ATCC 15676.</title>
        <authorList>
            <person name="Labana P."/>
            <person name="Gosse J.T."/>
            <person name="Boddy C.N."/>
        </authorList>
    </citation>
    <scope>NUCLEOTIDE SEQUENCE [LARGE SCALE GENOMIC DNA]</scope>
    <source>
        <strain evidence="2 3">ATCC 15676</strain>
    </source>
</reference>
<evidence type="ECO:0000259" key="1">
    <source>
        <dbReference type="PROSITE" id="PS50943"/>
    </source>
</evidence>
<dbReference type="AlphaFoldDB" id="A0A345XW43"/>
<organism evidence="2 3">
    <name type="scientific">Streptomyces armeniacus</name>
    <dbReference type="NCBI Taxonomy" id="83291"/>
    <lineage>
        <taxon>Bacteria</taxon>
        <taxon>Bacillati</taxon>
        <taxon>Actinomycetota</taxon>
        <taxon>Actinomycetes</taxon>
        <taxon>Kitasatosporales</taxon>
        <taxon>Streptomycetaceae</taxon>
        <taxon>Streptomyces</taxon>
    </lineage>
</organism>
<dbReference type="Gene3D" id="1.10.260.40">
    <property type="entry name" value="lambda repressor-like DNA-binding domains"/>
    <property type="match status" value="1"/>
</dbReference>
<proteinExistence type="predicted"/>
<feature type="domain" description="HTH cro/C1-type" evidence="1">
    <location>
        <begin position="60"/>
        <end position="95"/>
    </location>
</feature>
<dbReference type="EMBL" id="CP031320">
    <property type="protein sequence ID" value="AXK35859.1"/>
    <property type="molecule type" value="Genomic_DNA"/>
</dbReference>
<dbReference type="SUPFAM" id="SSF47413">
    <property type="entry name" value="lambda repressor-like DNA-binding domains"/>
    <property type="match status" value="1"/>
</dbReference>
<evidence type="ECO:0000313" key="3">
    <source>
        <dbReference type="Proteomes" id="UP000254425"/>
    </source>
</evidence>
<keyword evidence="3" id="KW-1185">Reference proteome</keyword>
<dbReference type="PROSITE" id="PS50943">
    <property type="entry name" value="HTH_CROC1"/>
    <property type="match status" value="1"/>
</dbReference>
<dbReference type="KEGG" id="sarm:DVA86_27785"/>
<gene>
    <name evidence="2" type="ORF">DVA86_27785</name>
</gene>